<protein>
    <submittedName>
        <fullName evidence="2">Cell surface glycoprotein 1-like</fullName>
    </submittedName>
</protein>
<dbReference type="Proteomes" id="UP001155660">
    <property type="component" value="Unplaced"/>
</dbReference>
<reference evidence="2" key="1">
    <citation type="submission" date="2025-08" db="UniProtKB">
        <authorList>
            <consortium name="RefSeq"/>
        </authorList>
    </citation>
    <scope>IDENTIFICATION</scope>
    <source>
        <tissue evidence="2">Muscle</tissue>
    </source>
</reference>
<accession>A0A9R0AU29</accession>
<sequence length="332" mass="37702">MPILFISQRHKGTGKLMADVVTHLPPTQNNTRFLTSMKRAYDFIIKLDDVPQPQPQQDQPLHLDQPLPQDQPLPLDQLIPQDQPPDQPLPLDQPQKDQLLPLDQLIPQNQPVDQPQQNQPLPLDQPQQDQPLPLDQLIPQDQPLDQPQKDQPLDQPQQDQPLPLDQLIPQDQPLDQPQKDQPLPLDQLIPQDQPQKDQPLPLDQLIPQDQPTPTDQQIITLELFTIDSQAQQHVEPLPPRKRQTPLSTPRLPSTPGQGKRAPPSIQPELKKRQTTGKGATQAPPSTLAKKKKTKSCKCSRQTIYPYDKILERRMNGGKAAEVKVHWLPCSSW</sequence>
<dbReference type="RefSeq" id="XP_042611349.1">
    <property type="nucleotide sequence ID" value="XM_042755415.1"/>
</dbReference>
<feature type="compositionally biased region" description="Low complexity" evidence="1">
    <location>
        <begin position="108"/>
        <end position="146"/>
    </location>
</feature>
<gene>
    <name evidence="2" type="primary">LOC109063706</name>
</gene>
<feature type="region of interest" description="Disordered" evidence="1">
    <location>
        <begin position="50"/>
        <end position="95"/>
    </location>
</feature>
<dbReference type="GeneID" id="109063706"/>
<dbReference type="AlphaFoldDB" id="A0A9R0AU29"/>
<feature type="compositionally biased region" description="Low complexity" evidence="1">
    <location>
        <begin position="55"/>
        <end position="81"/>
    </location>
</feature>
<proteinExistence type="predicted"/>
<organism evidence="2">
    <name type="scientific">Cyprinus carpio</name>
    <name type="common">Common carp</name>
    <dbReference type="NCBI Taxonomy" id="7962"/>
    <lineage>
        <taxon>Eukaryota</taxon>
        <taxon>Metazoa</taxon>
        <taxon>Chordata</taxon>
        <taxon>Craniata</taxon>
        <taxon>Vertebrata</taxon>
        <taxon>Euteleostomi</taxon>
        <taxon>Actinopterygii</taxon>
        <taxon>Neopterygii</taxon>
        <taxon>Teleostei</taxon>
        <taxon>Ostariophysi</taxon>
        <taxon>Cypriniformes</taxon>
        <taxon>Cyprinidae</taxon>
        <taxon>Cyprininae</taxon>
        <taxon>Cyprinus</taxon>
    </lineage>
</organism>
<feature type="compositionally biased region" description="Low complexity" evidence="1">
    <location>
        <begin position="153"/>
        <end position="212"/>
    </location>
</feature>
<dbReference type="KEGG" id="ccar:109063706"/>
<feature type="compositionally biased region" description="Low complexity" evidence="1">
    <location>
        <begin position="244"/>
        <end position="255"/>
    </location>
</feature>
<name>A0A9R0AU29_CYPCA</name>
<evidence type="ECO:0000256" key="1">
    <source>
        <dbReference type="SAM" id="MobiDB-lite"/>
    </source>
</evidence>
<evidence type="ECO:0000313" key="2">
    <source>
        <dbReference type="RefSeq" id="XP_042611349.1"/>
    </source>
</evidence>
<feature type="region of interest" description="Disordered" evidence="1">
    <location>
        <begin position="232"/>
        <end position="294"/>
    </location>
</feature>
<feature type="region of interest" description="Disordered" evidence="1">
    <location>
        <begin position="108"/>
        <end position="212"/>
    </location>
</feature>